<dbReference type="InterPro" id="IPR018958">
    <property type="entry name" value="Knr4/Smi1-like_dom"/>
</dbReference>
<name>A0ABS9Y570_9ACTN</name>
<proteinExistence type="predicted"/>
<sequence>MTDDEVVEAVRAVAQAGTLPPPATPEAVAAAEDVIGFPLPSLLRRLYVEVANGGFGPNEGILGVSGGSAQGHFADIAELYQDGPDPSGRIPAGLVLIYDWGCAIWSLIDFRDPAGPMWCSHEGECRPQGMTLAEWLTGTLAGTVTVEAVLEGRRHRR</sequence>
<protein>
    <submittedName>
        <fullName evidence="2">SMI1/KNR4 family protein</fullName>
    </submittedName>
</protein>
<dbReference type="Pfam" id="PF09346">
    <property type="entry name" value="SMI1_KNR4"/>
    <property type="match status" value="1"/>
</dbReference>
<dbReference type="SMART" id="SM00860">
    <property type="entry name" value="SMI1_KNR4"/>
    <property type="match status" value="1"/>
</dbReference>
<accession>A0ABS9Y570</accession>
<evidence type="ECO:0000313" key="2">
    <source>
        <dbReference type="EMBL" id="MCI3272360.1"/>
    </source>
</evidence>
<feature type="domain" description="Knr4/Smi1-like" evidence="1">
    <location>
        <begin position="22"/>
        <end position="138"/>
    </location>
</feature>
<evidence type="ECO:0000259" key="1">
    <source>
        <dbReference type="SMART" id="SM00860"/>
    </source>
</evidence>
<dbReference type="EMBL" id="JALDAY010000004">
    <property type="protein sequence ID" value="MCI3272360.1"/>
    <property type="molecule type" value="Genomic_DNA"/>
</dbReference>
<comment type="caution">
    <text evidence="2">The sequence shown here is derived from an EMBL/GenBank/DDBJ whole genome shotgun (WGS) entry which is preliminary data.</text>
</comment>
<dbReference type="InterPro" id="IPR037883">
    <property type="entry name" value="Knr4/Smi1-like_sf"/>
</dbReference>
<dbReference type="Gene3D" id="3.40.1580.10">
    <property type="entry name" value="SMI1/KNR4-like"/>
    <property type="match status" value="1"/>
</dbReference>
<dbReference type="SUPFAM" id="SSF160631">
    <property type="entry name" value="SMI1/KNR4-like"/>
    <property type="match status" value="1"/>
</dbReference>
<gene>
    <name evidence="2" type="ORF">MQP27_14685</name>
</gene>
<keyword evidence="3" id="KW-1185">Reference proteome</keyword>
<dbReference type="RefSeq" id="WP_242765516.1">
    <property type="nucleotide sequence ID" value="NZ_JALDAY010000004.1"/>
</dbReference>
<organism evidence="2 3">
    <name type="scientific">Streptomyces cylindrosporus</name>
    <dbReference type="NCBI Taxonomy" id="2927583"/>
    <lineage>
        <taxon>Bacteria</taxon>
        <taxon>Bacillati</taxon>
        <taxon>Actinomycetota</taxon>
        <taxon>Actinomycetes</taxon>
        <taxon>Kitasatosporales</taxon>
        <taxon>Streptomycetaceae</taxon>
        <taxon>Streptomyces</taxon>
    </lineage>
</organism>
<evidence type="ECO:0000313" key="3">
    <source>
        <dbReference type="Proteomes" id="UP001165269"/>
    </source>
</evidence>
<dbReference type="Proteomes" id="UP001165269">
    <property type="component" value="Unassembled WGS sequence"/>
</dbReference>
<reference evidence="2" key="1">
    <citation type="submission" date="2022-03" db="EMBL/GenBank/DDBJ databases">
        <title>Streptomyces 7R015 and 7R016 isolated from Barleria lupulina in Thailand.</title>
        <authorList>
            <person name="Kanchanasin P."/>
            <person name="Phongsopitanun W."/>
            <person name="Tanasupawat S."/>
        </authorList>
    </citation>
    <scope>NUCLEOTIDE SEQUENCE</scope>
    <source>
        <strain evidence="2">7R015</strain>
    </source>
</reference>